<sequence length="64" mass="7698">FHSSFFPSPREGVKGSTLYTLPLPQTNKHINQKVLTHWISYQKEKKRNTQRVTKKERTENIWEQ</sequence>
<dbReference type="EMBL" id="HACA01001524">
    <property type="protein sequence ID" value="CDW18885.1"/>
    <property type="molecule type" value="Transcribed_RNA"/>
</dbReference>
<feature type="region of interest" description="Disordered" evidence="1">
    <location>
        <begin position="45"/>
        <end position="64"/>
    </location>
</feature>
<organism evidence="2">
    <name type="scientific">Lepeophtheirus salmonis</name>
    <name type="common">Salmon louse</name>
    <name type="synonym">Caligus salmonis</name>
    <dbReference type="NCBI Taxonomy" id="72036"/>
    <lineage>
        <taxon>Eukaryota</taxon>
        <taxon>Metazoa</taxon>
        <taxon>Ecdysozoa</taxon>
        <taxon>Arthropoda</taxon>
        <taxon>Crustacea</taxon>
        <taxon>Multicrustacea</taxon>
        <taxon>Hexanauplia</taxon>
        <taxon>Copepoda</taxon>
        <taxon>Siphonostomatoida</taxon>
        <taxon>Caligidae</taxon>
        <taxon>Lepeophtheirus</taxon>
    </lineage>
</organism>
<name>A0A0K2SZD0_LEPSM</name>
<dbReference type="AlphaFoldDB" id="A0A0K2SZD0"/>
<accession>A0A0K2SZD0</accession>
<reference evidence="2" key="1">
    <citation type="submission" date="2014-05" db="EMBL/GenBank/DDBJ databases">
        <authorList>
            <person name="Chronopoulou M."/>
        </authorList>
    </citation>
    <scope>NUCLEOTIDE SEQUENCE</scope>
    <source>
        <tissue evidence="2">Whole organism</tissue>
    </source>
</reference>
<proteinExistence type="predicted"/>
<protein>
    <submittedName>
        <fullName evidence="2">Uncharacterized protein</fullName>
    </submittedName>
</protein>
<feature type="non-terminal residue" evidence="2">
    <location>
        <position position="1"/>
    </location>
</feature>
<feature type="compositionally biased region" description="Basic and acidic residues" evidence="1">
    <location>
        <begin position="53"/>
        <end position="64"/>
    </location>
</feature>
<evidence type="ECO:0000256" key="1">
    <source>
        <dbReference type="SAM" id="MobiDB-lite"/>
    </source>
</evidence>
<evidence type="ECO:0000313" key="2">
    <source>
        <dbReference type="EMBL" id="CDW18885.1"/>
    </source>
</evidence>